<keyword evidence="3" id="KW-0547">Nucleotide-binding</keyword>
<dbReference type="SUPFAM" id="SSF56112">
    <property type="entry name" value="Protein kinase-like (PK-like)"/>
    <property type="match status" value="1"/>
</dbReference>
<evidence type="ECO:0000256" key="3">
    <source>
        <dbReference type="ARBA" id="ARBA00022741"/>
    </source>
</evidence>
<dbReference type="SUPFAM" id="SSF52172">
    <property type="entry name" value="CheY-like"/>
    <property type="match status" value="1"/>
</dbReference>
<dbReference type="InterPro" id="IPR001789">
    <property type="entry name" value="Sig_transdc_resp-reg_receiver"/>
</dbReference>
<dbReference type="Pfam" id="PF00211">
    <property type="entry name" value="Guanylate_cyc"/>
    <property type="match status" value="1"/>
</dbReference>
<protein>
    <submittedName>
        <fullName evidence="12">Protein kinase</fullName>
    </submittedName>
</protein>
<evidence type="ECO:0000313" key="13">
    <source>
        <dbReference type="Proteomes" id="UP001611383"/>
    </source>
</evidence>
<dbReference type="InterPro" id="IPR011009">
    <property type="entry name" value="Kinase-like_dom_sf"/>
</dbReference>
<dbReference type="PROSITE" id="PS50110">
    <property type="entry name" value="RESPONSE_REGULATORY"/>
    <property type="match status" value="1"/>
</dbReference>
<name>A0ABY9WP39_9BACT</name>
<feature type="domain" description="Response regulatory" evidence="10">
    <location>
        <begin position="285"/>
        <end position="404"/>
    </location>
</feature>
<comment type="subcellular location">
    <subcellularLocation>
        <location evidence="1">Membrane</location>
        <topology evidence="1">Single-pass membrane protein</topology>
    </subcellularLocation>
</comment>
<dbReference type="SMART" id="SM00448">
    <property type="entry name" value="REC"/>
    <property type="match status" value="1"/>
</dbReference>
<dbReference type="Proteomes" id="UP001611383">
    <property type="component" value="Chromosome"/>
</dbReference>
<dbReference type="SMART" id="SM00220">
    <property type="entry name" value="S_TKc"/>
    <property type="match status" value="1"/>
</dbReference>
<evidence type="ECO:0000259" key="10">
    <source>
        <dbReference type="PROSITE" id="PS50110"/>
    </source>
</evidence>
<dbReference type="CDD" id="cd14014">
    <property type="entry name" value="STKc_PknB_like"/>
    <property type="match status" value="1"/>
</dbReference>
<feature type="coiled-coil region" evidence="7">
    <location>
        <begin position="393"/>
        <end position="420"/>
    </location>
</feature>
<evidence type="ECO:0000256" key="1">
    <source>
        <dbReference type="ARBA" id="ARBA00004167"/>
    </source>
</evidence>
<dbReference type="EMBL" id="CP043494">
    <property type="protein sequence ID" value="WNG45565.1"/>
    <property type="molecule type" value="Genomic_DNA"/>
</dbReference>
<dbReference type="InterPro" id="IPR000719">
    <property type="entry name" value="Prot_kinase_dom"/>
</dbReference>
<evidence type="ECO:0000259" key="11">
    <source>
        <dbReference type="PROSITE" id="PS50125"/>
    </source>
</evidence>
<evidence type="ECO:0000256" key="2">
    <source>
        <dbReference type="ARBA" id="ARBA00022679"/>
    </source>
</evidence>
<evidence type="ECO:0000256" key="7">
    <source>
        <dbReference type="SAM" id="Coils"/>
    </source>
</evidence>
<dbReference type="InterPro" id="IPR029787">
    <property type="entry name" value="Nucleotide_cyclase"/>
</dbReference>
<proteinExistence type="predicted"/>
<sequence length="664" mass="72920">MSVRRIGSRYVLERKVAGGGMGAIWVALDSQLQRRVALKMMAPERIASSAARYQFEQEAKAVAQLHNPHVVQIHDYGVDEGTPYIVMELLEGEDLETRLERQGRLAPSVVSALLNQVTRALAAAHASGIIHRDLKPANLFLARVDGQEVVKVLDFGLARLESGSAASTEQPGRVMGTPRYMSPEQMRGEVRIDYRTDLWSLAVVAYRALTGRFPFSADTLSELSRSSGVLSEPPSRLLPELGQGVDVFFSRALAVEPSHRFQSAREMAAAFAALVEASRPKQAAKILVIDDEPDVQLLMKQRFRKQIRESVYEFIFACDGEDALEKLRQHPDTDVVLSDINMPRMDGLTFLARVGEVNPLVKVIMVSAYSDMSNIRVAMNRGAFDFLVKPIDFQDLEATLAKALKQVTELRQMVRSTEENHLLRMFVNGGILERALPLMRGPDVVDGERLEATVAFLDVKDFTPVTTQHQPEAVIRRLNANFEIIVPELLSRGGVVDKFVGDAVMAVFRGPGHLNRALEACLVARQQLRAMAFRCGDSSPYVHGVSIGLDSGELICGSIGAKGLGRLDYTVLGVTVNTAARLTVMAERDQLLIGDHLRLRLEGCFEFRELGTRCLPGSAQGLSVLEVLSRREVRVSSSDQTASMDTSAPQGSSSPAVLAASNME</sequence>
<keyword evidence="7" id="KW-0175">Coiled coil</keyword>
<dbReference type="GO" id="GO:0016301">
    <property type="term" value="F:kinase activity"/>
    <property type="evidence" value="ECO:0007669"/>
    <property type="project" value="UniProtKB-KW"/>
</dbReference>
<dbReference type="Gene3D" id="3.40.50.2300">
    <property type="match status" value="1"/>
</dbReference>
<evidence type="ECO:0000256" key="5">
    <source>
        <dbReference type="ARBA" id="ARBA00022840"/>
    </source>
</evidence>
<keyword evidence="6" id="KW-0597">Phosphoprotein</keyword>
<dbReference type="RefSeq" id="WP_395820658.1">
    <property type="nucleotide sequence ID" value="NZ_CP043494.1"/>
</dbReference>
<dbReference type="SMART" id="SM00044">
    <property type="entry name" value="CYCc"/>
    <property type="match status" value="1"/>
</dbReference>
<gene>
    <name evidence="12" type="ORF">F0U60_16770</name>
</gene>
<feature type="domain" description="Guanylate cyclase" evidence="11">
    <location>
        <begin position="453"/>
        <end position="583"/>
    </location>
</feature>
<feature type="domain" description="Protein kinase" evidence="9">
    <location>
        <begin position="10"/>
        <end position="272"/>
    </location>
</feature>
<dbReference type="CDD" id="cd17536">
    <property type="entry name" value="REC_YesN-like"/>
    <property type="match status" value="1"/>
</dbReference>
<feature type="compositionally biased region" description="Polar residues" evidence="8">
    <location>
        <begin position="639"/>
        <end position="655"/>
    </location>
</feature>
<dbReference type="Pfam" id="PF00072">
    <property type="entry name" value="Response_reg"/>
    <property type="match status" value="1"/>
</dbReference>
<dbReference type="InterPro" id="IPR011006">
    <property type="entry name" value="CheY-like_superfamily"/>
</dbReference>
<dbReference type="CDD" id="cd07302">
    <property type="entry name" value="CHD"/>
    <property type="match status" value="1"/>
</dbReference>
<dbReference type="Gene3D" id="3.30.200.20">
    <property type="entry name" value="Phosphorylase Kinase, domain 1"/>
    <property type="match status" value="1"/>
</dbReference>
<evidence type="ECO:0000256" key="4">
    <source>
        <dbReference type="ARBA" id="ARBA00022777"/>
    </source>
</evidence>
<keyword evidence="13" id="KW-1185">Reference proteome</keyword>
<reference evidence="12 13" key="1">
    <citation type="submission" date="2019-08" db="EMBL/GenBank/DDBJ databases">
        <title>Archangium and Cystobacter genomes.</title>
        <authorList>
            <person name="Chen I.-C.K."/>
            <person name="Wielgoss S."/>
        </authorList>
    </citation>
    <scope>NUCLEOTIDE SEQUENCE [LARGE SCALE GENOMIC DNA]</scope>
    <source>
        <strain evidence="12 13">Cbm 6</strain>
    </source>
</reference>
<dbReference type="Gene3D" id="1.10.510.10">
    <property type="entry name" value="Transferase(Phosphotransferase) domain 1"/>
    <property type="match status" value="1"/>
</dbReference>
<dbReference type="PROSITE" id="PS00108">
    <property type="entry name" value="PROTEIN_KINASE_ST"/>
    <property type="match status" value="1"/>
</dbReference>
<dbReference type="SUPFAM" id="SSF55073">
    <property type="entry name" value="Nucleotide cyclase"/>
    <property type="match status" value="1"/>
</dbReference>
<keyword evidence="5" id="KW-0067">ATP-binding</keyword>
<evidence type="ECO:0000256" key="6">
    <source>
        <dbReference type="PROSITE-ProRule" id="PRU00169"/>
    </source>
</evidence>
<keyword evidence="2" id="KW-0808">Transferase</keyword>
<evidence type="ECO:0000313" key="12">
    <source>
        <dbReference type="EMBL" id="WNG45565.1"/>
    </source>
</evidence>
<accession>A0ABY9WP39</accession>
<dbReference type="PROSITE" id="PS50011">
    <property type="entry name" value="PROTEIN_KINASE_DOM"/>
    <property type="match status" value="1"/>
</dbReference>
<organism evidence="12 13">
    <name type="scientific">Archangium minus</name>
    <dbReference type="NCBI Taxonomy" id="83450"/>
    <lineage>
        <taxon>Bacteria</taxon>
        <taxon>Pseudomonadati</taxon>
        <taxon>Myxococcota</taxon>
        <taxon>Myxococcia</taxon>
        <taxon>Myxococcales</taxon>
        <taxon>Cystobacterineae</taxon>
        <taxon>Archangiaceae</taxon>
        <taxon>Archangium</taxon>
    </lineage>
</organism>
<dbReference type="PROSITE" id="PS50125">
    <property type="entry name" value="GUANYLATE_CYCLASE_2"/>
    <property type="match status" value="1"/>
</dbReference>
<dbReference type="PANTHER" id="PTHR43289">
    <property type="entry name" value="MITOGEN-ACTIVATED PROTEIN KINASE KINASE KINASE 20-RELATED"/>
    <property type="match status" value="1"/>
</dbReference>
<dbReference type="InterPro" id="IPR008271">
    <property type="entry name" value="Ser/Thr_kinase_AS"/>
</dbReference>
<evidence type="ECO:0000259" key="9">
    <source>
        <dbReference type="PROSITE" id="PS50011"/>
    </source>
</evidence>
<keyword evidence="4 12" id="KW-0418">Kinase</keyword>
<evidence type="ECO:0000256" key="8">
    <source>
        <dbReference type="SAM" id="MobiDB-lite"/>
    </source>
</evidence>
<dbReference type="Pfam" id="PF00069">
    <property type="entry name" value="Pkinase"/>
    <property type="match status" value="1"/>
</dbReference>
<dbReference type="InterPro" id="IPR001054">
    <property type="entry name" value="A/G_cyclase"/>
</dbReference>
<dbReference type="PANTHER" id="PTHR43289:SF34">
    <property type="entry name" value="SERINE_THREONINE-PROTEIN KINASE YBDM-RELATED"/>
    <property type="match status" value="1"/>
</dbReference>
<dbReference type="Gene3D" id="3.30.70.1230">
    <property type="entry name" value="Nucleotide cyclase"/>
    <property type="match status" value="1"/>
</dbReference>
<feature type="modified residue" description="4-aspartylphosphate" evidence="6">
    <location>
        <position position="339"/>
    </location>
</feature>
<feature type="region of interest" description="Disordered" evidence="8">
    <location>
        <begin position="636"/>
        <end position="664"/>
    </location>
</feature>